<comment type="caution">
    <text evidence="2">The sequence shown here is derived from an EMBL/GenBank/DDBJ whole genome shotgun (WGS) entry which is preliminary data.</text>
</comment>
<organism evidence="2 3">
    <name type="scientific">Rhizobium phaseoli</name>
    <dbReference type="NCBI Taxonomy" id="396"/>
    <lineage>
        <taxon>Bacteria</taxon>
        <taxon>Pseudomonadati</taxon>
        <taxon>Pseudomonadota</taxon>
        <taxon>Alphaproteobacteria</taxon>
        <taxon>Hyphomicrobiales</taxon>
        <taxon>Rhizobiaceae</taxon>
        <taxon>Rhizobium/Agrobacterium group</taxon>
        <taxon>Rhizobium</taxon>
    </lineage>
</organism>
<name>A0A7K3UNV5_9HYPH</name>
<evidence type="ECO:0000313" key="2">
    <source>
        <dbReference type="EMBL" id="NEJ74995.1"/>
    </source>
</evidence>
<gene>
    <name evidence="2" type="ORF">GR197_31545</name>
</gene>
<feature type="non-terminal residue" evidence="2">
    <location>
        <position position="1"/>
    </location>
</feature>
<keyword evidence="1" id="KW-0472">Membrane</keyword>
<keyword evidence="1" id="KW-1133">Transmembrane helix</keyword>
<evidence type="ECO:0000313" key="3">
    <source>
        <dbReference type="Proteomes" id="UP000471753"/>
    </source>
</evidence>
<dbReference type="EMBL" id="WUFT01000095">
    <property type="protein sequence ID" value="NEJ74995.1"/>
    <property type="molecule type" value="Genomic_DNA"/>
</dbReference>
<proteinExistence type="predicted"/>
<evidence type="ECO:0000256" key="1">
    <source>
        <dbReference type="SAM" id="Phobius"/>
    </source>
</evidence>
<sequence length="58" mass="6055">VLLALSARTGPWTAAAFVPLAVPALAAASFARGRTRWPTPALYTLSAFASWTVLGLAR</sequence>
<keyword evidence="1" id="KW-0812">Transmembrane</keyword>
<reference evidence="2 3" key="1">
    <citation type="submission" date="2019-12" db="EMBL/GenBank/DDBJ databases">
        <title>Rhizobium genotypes associated with high levels of biological nitrogen fixation by grain legumes in a temperate-maritime cropping system.</title>
        <authorList>
            <person name="Maluk M."/>
            <person name="Francesc Ferrando Molina F."/>
            <person name="Lopez Del Egido L."/>
            <person name="Lafos M."/>
            <person name="Langarica-Fuentes A."/>
            <person name="Gebre Yohannes G."/>
            <person name="Young M.W."/>
            <person name="Martin P."/>
            <person name="Gantlett R."/>
            <person name="Kenicer G."/>
            <person name="Hawes C."/>
            <person name="Begg G.S."/>
            <person name="Quilliam R.S."/>
            <person name="Squire G.R."/>
            <person name="Poole P.S."/>
            <person name="Young P.W."/>
            <person name="Iannetta P.M."/>
            <person name="James E.K."/>
        </authorList>
    </citation>
    <scope>NUCLEOTIDE SEQUENCE [LARGE SCALE GENOMIC DNA]</scope>
    <source>
        <strain evidence="2 3">JHI366</strain>
    </source>
</reference>
<protein>
    <submittedName>
        <fullName evidence="2">Uncharacterized protein</fullName>
    </submittedName>
</protein>
<dbReference type="Proteomes" id="UP000471753">
    <property type="component" value="Unassembled WGS sequence"/>
</dbReference>
<dbReference type="AlphaFoldDB" id="A0A7K3UNV5"/>
<accession>A0A7K3UNV5</accession>
<feature type="transmembrane region" description="Helical" evidence="1">
    <location>
        <begin position="12"/>
        <end position="31"/>
    </location>
</feature>